<comment type="similarity">
    <text evidence="1 5">Belongs to the class-II fumarase/aspartase family. Fumarase subfamily.</text>
</comment>
<dbReference type="FunFam" id="1.10.40.30:FF:000002">
    <property type="entry name" value="Fumarate hydratase class II"/>
    <property type="match status" value="1"/>
</dbReference>
<proteinExistence type="inferred from homology"/>
<comment type="subunit">
    <text evidence="5">Homotetramer.</text>
</comment>
<reference evidence="8 9" key="1">
    <citation type="submission" date="2018-11" db="EMBL/GenBank/DDBJ databases">
        <title>Genomic Encyclopedia of Type Strains, Phase IV (KMG-IV): sequencing the most valuable type-strain genomes for metagenomic binning, comparative biology and taxonomic classification.</title>
        <authorList>
            <person name="Goeker M."/>
        </authorList>
    </citation>
    <scope>NUCLEOTIDE SEQUENCE [LARGE SCALE GENOMIC DNA]</scope>
    <source>
        <strain evidence="8 9">DSM 100316</strain>
    </source>
</reference>
<dbReference type="InterPro" id="IPR024083">
    <property type="entry name" value="Fumarase/histidase_N"/>
</dbReference>
<dbReference type="UniPathway" id="UPA00223">
    <property type="reaction ID" value="UER01007"/>
</dbReference>
<keyword evidence="9" id="KW-1185">Reference proteome</keyword>
<dbReference type="RefSeq" id="WP_123711789.1">
    <property type="nucleotide sequence ID" value="NZ_RKHR01000003.1"/>
</dbReference>
<dbReference type="Gene3D" id="1.10.275.10">
    <property type="entry name" value="Fumarase/aspartase (N-terminal domain)"/>
    <property type="match status" value="1"/>
</dbReference>
<dbReference type="PRINTS" id="PR00149">
    <property type="entry name" value="FUMRATELYASE"/>
</dbReference>
<evidence type="ECO:0000256" key="2">
    <source>
        <dbReference type="ARBA" id="ARBA00022490"/>
    </source>
</evidence>
<dbReference type="FunFam" id="1.10.275.10:FF:000001">
    <property type="entry name" value="Fumarate hydratase, mitochondrial"/>
    <property type="match status" value="1"/>
</dbReference>
<dbReference type="AlphaFoldDB" id="A0A3N2E0D0"/>
<keyword evidence="4 5" id="KW-0456">Lyase</keyword>
<dbReference type="Proteomes" id="UP000275394">
    <property type="component" value="Unassembled WGS sequence"/>
</dbReference>
<evidence type="ECO:0000259" key="6">
    <source>
        <dbReference type="Pfam" id="PF00206"/>
    </source>
</evidence>
<evidence type="ECO:0000256" key="4">
    <source>
        <dbReference type="ARBA" id="ARBA00023239"/>
    </source>
</evidence>
<dbReference type="GO" id="GO:0006099">
    <property type="term" value="P:tricarboxylic acid cycle"/>
    <property type="evidence" value="ECO:0007669"/>
    <property type="project" value="UniProtKB-UniRule"/>
</dbReference>
<comment type="function">
    <text evidence="5">Involved in the TCA cycle. Catalyzes the stereospecific interconversion of fumarate to L-malate.</text>
</comment>
<comment type="catalytic activity">
    <reaction evidence="5">
        <text>(S)-malate = fumarate + H2O</text>
        <dbReference type="Rhea" id="RHEA:12460"/>
        <dbReference type="ChEBI" id="CHEBI:15377"/>
        <dbReference type="ChEBI" id="CHEBI:15589"/>
        <dbReference type="ChEBI" id="CHEBI:29806"/>
        <dbReference type="EC" id="4.2.1.2"/>
    </reaction>
</comment>
<dbReference type="PANTHER" id="PTHR11444:SF22">
    <property type="entry name" value="FUMARATE HYDRATASE CLASS II"/>
    <property type="match status" value="1"/>
</dbReference>
<dbReference type="Gene3D" id="1.20.200.10">
    <property type="entry name" value="Fumarase/aspartase (Central domain)"/>
    <property type="match status" value="1"/>
</dbReference>
<accession>A0A3N2E0D0</accession>
<evidence type="ECO:0000256" key="5">
    <source>
        <dbReference type="HAMAP-Rule" id="MF_00743"/>
    </source>
</evidence>
<dbReference type="EC" id="4.2.1.2" evidence="5"/>
<name>A0A3N2E0D0_9GAMM</name>
<feature type="binding site" evidence="5">
    <location>
        <begin position="133"/>
        <end position="135"/>
    </location>
    <ligand>
        <name>substrate</name>
    </ligand>
</feature>
<keyword evidence="3 5" id="KW-0816">Tricarboxylic acid cycle</keyword>
<dbReference type="OrthoDB" id="9802809at2"/>
<organism evidence="8 9">
    <name type="scientific">Sinobacterium caligoides</name>
    <dbReference type="NCBI Taxonomy" id="933926"/>
    <lineage>
        <taxon>Bacteria</taxon>
        <taxon>Pseudomonadati</taxon>
        <taxon>Pseudomonadota</taxon>
        <taxon>Gammaproteobacteria</taxon>
        <taxon>Cellvibrionales</taxon>
        <taxon>Spongiibacteraceae</taxon>
        <taxon>Sinobacterium</taxon>
    </lineage>
</organism>
<feature type="domain" description="Fumarate lyase N-terminal" evidence="6">
    <location>
        <begin position="11"/>
        <end position="336"/>
    </location>
</feature>
<dbReference type="PROSITE" id="PS00163">
    <property type="entry name" value="FUMARATE_LYASES"/>
    <property type="match status" value="1"/>
</dbReference>
<keyword evidence="2 5" id="KW-0963">Cytoplasm</keyword>
<dbReference type="InterPro" id="IPR020557">
    <property type="entry name" value="Fumarate_lyase_CS"/>
</dbReference>
<dbReference type="InterPro" id="IPR018951">
    <property type="entry name" value="Fumarase_C_C"/>
</dbReference>
<dbReference type="Gene3D" id="1.10.40.30">
    <property type="entry name" value="Fumarase/aspartase (C-terminal domain)"/>
    <property type="match status" value="1"/>
</dbReference>
<dbReference type="InterPro" id="IPR008948">
    <property type="entry name" value="L-Aspartase-like"/>
</dbReference>
<evidence type="ECO:0000256" key="3">
    <source>
        <dbReference type="ARBA" id="ARBA00022532"/>
    </source>
</evidence>
<dbReference type="InterPro" id="IPR005677">
    <property type="entry name" value="Fum_hydII"/>
</dbReference>
<dbReference type="Pfam" id="PF00206">
    <property type="entry name" value="Lyase_1"/>
    <property type="match status" value="1"/>
</dbReference>
<feature type="domain" description="Fumarase C C-terminal" evidence="7">
    <location>
        <begin position="402"/>
        <end position="455"/>
    </location>
</feature>
<dbReference type="InterPro" id="IPR000362">
    <property type="entry name" value="Fumarate_lyase_fam"/>
</dbReference>
<dbReference type="EMBL" id="RKHR01000003">
    <property type="protein sequence ID" value="ROS05544.1"/>
    <property type="molecule type" value="Genomic_DNA"/>
</dbReference>
<dbReference type="InterPro" id="IPR022761">
    <property type="entry name" value="Fumarate_lyase_N"/>
</dbReference>
<feature type="binding site" description="in site B" evidence="5">
    <location>
        <begin position="123"/>
        <end position="126"/>
    </location>
    <ligand>
        <name>substrate</name>
    </ligand>
</feature>
<sequence>MATRRDRDSMGEVELPAEALYGAQTQRAVNNFPISGKTLPEAFIRALLMAKAAAAKANASLKLLPADIAAAIAEAAEQLLADEQLMRHFPVDIFQTGSGTSTNMNANEVLATLASEIALQRVHANDHVNYGQSSNDIIPSCIHISAVVALQAKLLPALQHLKEVIEHKAASVDHHIKTGRTHLMDAMPVRLSQSLLSWATQVSQNIEMIQLVVPKLLTLAQGGTAVGTGINADKQFAAEFNNQLSLMTGLAFSPADNFFSHISSQDLAVSLSGQLKMTAVTMMKIANDLRWMNSGPLAGIAEIQLEALQPGSSIMPGKVNPVIPEAAAMVAAQVIGNDAAITVGGQAGNFELNVMLPMIADNLLSSIGLLANASELLADKAIATFTVNEQQLQKTLARNPILVTALNPVIGYSKAAEIAKKAYQQGRDIVDVAEEETELSRQQLMGLLDPAKLTQ</sequence>
<dbReference type="GO" id="GO:0004333">
    <property type="term" value="F:fumarate hydratase activity"/>
    <property type="evidence" value="ECO:0007669"/>
    <property type="project" value="UniProtKB-UniRule"/>
</dbReference>
<feature type="binding site" evidence="5">
    <location>
        <position position="313"/>
    </location>
    <ligand>
        <name>substrate</name>
    </ligand>
</feature>
<comment type="caution">
    <text evidence="8">The sequence shown here is derived from an EMBL/GenBank/DDBJ whole genome shotgun (WGS) entry which is preliminary data.</text>
</comment>
<feature type="site" description="Important for catalytic activity" evidence="5">
    <location>
        <position position="325"/>
    </location>
</feature>
<gene>
    <name evidence="5" type="primary">fumC</name>
    <name evidence="8" type="ORF">EDC56_1079</name>
</gene>
<dbReference type="GO" id="GO:0005737">
    <property type="term" value="C:cytoplasm"/>
    <property type="evidence" value="ECO:0007669"/>
    <property type="project" value="UniProtKB-SubCell"/>
</dbReference>
<evidence type="ECO:0000313" key="8">
    <source>
        <dbReference type="EMBL" id="ROS05544.1"/>
    </source>
</evidence>
<dbReference type="Pfam" id="PF10415">
    <property type="entry name" value="FumaraseC_C"/>
    <property type="match status" value="1"/>
</dbReference>
<dbReference type="PANTHER" id="PTHR11444">
    <property type="entry name" value="ASPARTATEAMMONIA/ARGININOSUCCINATE/ADENYLOSUCCINATE LYASE"/>
    <property type="match status" value="1"/>
</dbReference>
<comment type="subcellular location">
    <subcellularLocation>
        <location evidence="5">Cytoplasm</location>
    </subcellularLocation>
</comment>
<evidence type="ECO:0000259" key="7">
    <source>
        <dbReference type="Pfam" id="PF10415"/>
    </source>
</evidence>
<feature type="binding site" evidence="5">
    <location>
        <begin position="98"/>
        <end position="100"/>
    </location>
    <ligand>
        <name>substrate</name>
    </ligand>
</feature>
<feature type="binding site" evidence="5">
    <location>
        <position position="181"/>
    </location>
    <ligand>
        <name>substrate</name>
    </ligand>
</feature>
<comment type="miscellaneous">
    <text evidence="5">There are 2 substrate-binding sites: the catalytic A site, and the non-catalytic B site that may play a role in the transfer of substrate or product between the active site and the solvent. Alternatively, the B site may bind allosteric effectors.</text>
</comment>
<feature type="active site" evidence="5">
    <location>
        <position position="312"/>
    </location>
</feature>
<comment type="pathway">
    <text evidence="5">Carbohydrate metabolism; tricarboxylic acid cycle; (S)-malate from fumarate: step 1/1.</text>
</comment>
<dbReference type="GO" id="GO:0006106">
    <property type="term" value="P:fumarate metabolic process"/>
    <property type="evidence" value="ECO:0007669"/>
    <property type="project" value="InterPro"/>
</dbReference>
<evidence type="ECO:0000313" key="9">
    <source>
        <dbReference type="Proteomes" id="UP000275394"/>
    </source>
</evidence>
<feature type="active site" description="Proton donor/acceptor" evidence="5">
    <location>
        <position position="182"/>
    </location>
</feature>
<feature type="binding site" evidence="5">
    <location>
        <begin position="318"/>
        <end position="320"/>
    </location>
    <ligand>
        <name>substrate</name>
    </ligand>
</feature>
<dbReference type="HAMAP" id="MF_00743">
    <property type="entry name" value="FumaraseC"/>
    <property type="match status" value="1"/>
</dbReference>
<protein>
    <recommendedName>
        <fullName evidence="5">Fumarate hydratase class II</fullName>
        <shortName evidence="5">Fumarase C</shortName>
        <ecNumber evidence="5">4.2.1.2</ecNumber>
    </recommendedName>
    <alternativeName>
        <fullName evidence="5">Aerobic fumarase</fullName>
    </alternativeName>
    <alternativeName>
        <fullName evidence="5">Iron-independent fumarase</fullName>
    </alternativeName>
</protein>
<evidence type="ECO:0000256" key="1">
    <source>
        <dbReference type="ARBA" id="ARBA00009084"/>
    </source>
</evidence>
<dbReference type="FunFam" id="1.20.200.10:FF:000001">
    <property type="entry name" value="Fumarate hydratase, mitochondrial"/>
    <property type="match status" value="1"/>
</dbReference>
<dbReference type="SUPFAM" id="SSF48557">
    <property type="entry name" value="L-aspartase-like"/>
    <property type="match status" value="1"/>
</dbReference>